<dbReference type="InterPro" id="IPR010982">
    <property type="entry name" value="Lambda_DNA-bd_dom_sf"/>
</dbReference>
<protein>
    <submittedName>
        <fullName evidence="2">Transcriptional regulator</fullName>
    </submittedName>
</protein>
<organism evidence="2 3">
    <name type="scientific">Marinomonas piezotolerans</name>
    <dbReference type="NCBI Taxonomy" id="2213058"/>
    <lineage>
        <taxon>Bacteria</taxon>
        <taxon>Pseudomonadati</taxon>
        <taxon>Pseudomonadota</taxon>
        <taxon>Gammaproteobacteria</taxon>
        <taxon>Oceanospirillales</taxon>
        <taxon>Oceanospirillaceae</taxon>
        <taxon>Marinomonas</taxon>
    </lineage>
</organism>
<gene>
    <name evidence="2" type="ORF">DN730_03895</name>
</gene>
<feature type="domain" description="HTH cro/C1-type" evidence="1">
    <location>
        <begin position="20"/>
        <end position="71"/>
    </location>
</feature>
<dbReference type="EMBL" id="QKRA01000001">
    <property type="protein sequence ID" value="RDL46188.1"/>
    <property type="molecule type" value="Genomic_DNA"/>
</dbReference>
<dbReference type="OrthoDB" id="9805309at2"/>
<proteinExistence type="predicted"/>
<name>A0A370UEI1_9GAMM</name>
<dbReference type="SUPFAM" id="SSF47413">
    <property type="entry name" value="lambda repressor-like DNA-binding domains"/>
    <property type="match status" value="1"/>
</dbReference>
<evidence type="ECO:0000313" key="3">
    <source>
        <dbReference type="Proteomes" id="UP000254326"/>
    </source>
</evidence>
<accession>A0A370UEI1</accession>
<dbReference type="AlphaFoldDB" id="A0A370UEI1"/>
<comment type="caution">
    <text evidence="2">The sequence shown here is derived from an EMBL/GenBank/DDBJ whole genome shotgun (WGS) entry which is preliminary data.</text>
</comment>
<dbReference type="InterPro" id="IPR001387">
    <property type="entry name" value="Cro/C1-type_HTH"/>
</dbReference>
<keyword evidence="3" id="KW-1185">Reference proteome</keyword>
<dbReference type="Pfam" id="PF13443">
    <property type="entry name" value="HTH_26"/>
    <property type="match status" value="1"/>
</dbReference>
<evidence type="ECO:0000259" key="1">
    <source>
        <dbReference type="Pfam" id="PF13443"/>
    </source>
</evidence>
<evidence type="ECO:0000313" key="2">
    <source>
        <dbReference type="EMBL" id="RDL46188.1"/>
    </source>
</evidence>
<dbReference type="Gene3D" id="1.10.260.40">
    <property type="entry name" value="lambda repressor-like DNA-binding domains"/>
    <property type="match status" value="1"/>
</dbReference>
<dbReference type="Proteomes" id="UP000254326">
    <property type="component" value="Unassembled WGS sequence"/>
</dbReference>
<sequence>MLRFRIKELIADKSFKEGQRITMTRVADESGVNRVSLSKMANQKGFSTVTSNLDLLCAYFKCDISDLVEYVSEDESSE</sequence>
<dbReference type="GO" id="GO:0003677">
    <property type="term" value="F:DNA binding"/>
    <property type="evidence" value="ECO:0007669"/>
    <property type="project" value="InterPro"/>
</dbReference>
<reference evidence="2 3" key="1">
    <citation type="submission" date="2018-06" db="EMBL/GenBank/DDBJ databases">
        <title>Marinomonas sp. YLB-05 draft genome sequence.</title>
        <authorList>
            <person name="Yu L."/>
            <person name="Tang X."/>
        </authorList>
    </citation>
    <scope>NUCLEOTIDE SEQUENCE [LARGE SCALE GENOMIC DNA]</scope>
    <source>
        <strain evidence="2 3">YLB-05</strain>
    </source>
</reference>
<dbReference type="RefSeq" id="WP_115466774.1">
    <property type="nucleotide sequence ID" value="NZ_QKRA01000001.1"/>
</dbReference>